<gene>
    <name evidence="1" type="ORF">C0W53_22605</name>
</gene>
<evidence type="ECO:0000313" key="2">
    <source>
        <dbReference type="Proteomes" id="UP000240728"/>
    </source>
</evidence>
<organism evidence="1 2">
    <name type="scientific">Photobacterium kishitanii</name>
    <dbReference type="NCBI Taxonomy" id="318456"/>
    <lineage>
        <taxon>Bacteria</taxon>
        <taxon>Pseudomonadati</taxon>
        <taxon>Pseudomonadota</taxon>
        <taxon>Gammaproteobacteria</taxon>
        <taxon>Vibrionales</taxon>
        <taxon>Vibrionaceae</taxon>
        <taxon>Photobacterium</taxon>
    </lineage>
</organism>
<reference evidence="1 2" key="1">
    <citation type="submission" date="2018-01" db="EMBL/GenBank/DDBJ databases">
        <title>Whole genome sequencing of Histamine producing bacteria.</title>
        <authorList>
            <person name="Butler K."/>
        </authorList>
    </citation>
    <scope>NUCLEOTIDE SEQUENCE [LARGE SCALE GENOMIC DNA]</scope>
    <source>
        <strain evidence="1 2">A1-4</strain>
    </source>
</reference>
<sequence>MAIRCNDTDMLMSFVQTKHPDAKISHPTGTQTKIDFPCGLVMNVYSTGNVNFQGNSYENHTASDIVNVIEAINR</sequence>
<dbReference type="Proteomes" id="UP000240728">
    <property type="component" value="Unassembled WGS sequence"/>
</dbReference>
<accession>A0AAX0YQF6</accession>
<comment type="caution">
    <text evidence="1">The sequence shown here is derived from an EMBL/GenBank/DDBJ whole genome shotgun (WGS) entry which is preliminary data.</text>
</comment>
<keyword evidence="2" id="KW-1185">Reference proteome</keyword>
<dbReference type="RefSeq" id="WP_045044156.1">
    <property type="nucleotide sequence ID" value="NZ_JZTB01000060.1"/>
</dbReference>
<evidence type="ECO:0000313" key="1">
    <source>
        <dbReference type="EMBL" id="PSX38788.1"/>
    </source>
</evidence>
<protein>
    <submittedName>
        <fullName evidence="1">Uncharacterized protein</fullName>
    </submittedName>
</protein>
<proteinExistence type="predicted"/>
<name>A0AAX0YQF6_9GAMM</name>
<dbReference type="AlphaFoldDB" id="A0AAX0YQF6"/>
<dbReference type="EMBL" id="PYOZ01000033">
    <property type="protein sequence ID" value="PSX38788.1"/>
    <property type="molecule type" value="Genomic_DNA"/>
</dbReference>